<dbReference type="EMBL" id="JAIXNE010000004">
    <property type="protein sequence ID" value="MCA6077444.1"/>
    <property type="molecule type" value="Genomic_DNA"/>
</dbReference>
<dbReference type="Proteomes" id="UP001139409">
    <property type="component" value="Unassembled WGS sequence"/>
</dbReference>
<dbReference type="PANTHER" id="PTHR43818:SF10">
    <property type="entry name" value="NADH-DEPENDENT DEHYDROGENASE-RELATED"/>
    <property type="match status" value="1"/>
</dbReference>
<accession>A0A9X1HVW4</accession>
<evidence type="ECO:0000259" key="1">
    <source>
        <dbReference type="Pfam" id="PF01408"/>
    </source>
</evidence>
<dbReference type="SUPFAM" id="SSF55347">
    <property type="entry name" value="Glyceraldehyde-3-phosphate dehydrogenase-like, C-terminal domain"/>
    <property type="match status" value="1"/>
</dbReference>
<dbReference type="Gene3D" id="3.40.50.720">
    <property type="entry name" value="NAD(P)-binding Rossmann-like Domain"/>
    <property type="match status" value="1"/>
</dbReference>
<evidence type="ECO:0000259" key="2">
    <source>
        <dbReference type="Pfam" id="PF19051"/>
    </source>
</evidence>
<dbReference type="PANTHER" id="PTHR43818">
    <property type="entry name" value="BCDNA.GH03377"/>
    <property type="match status" value="1"/>
</dbReference>
<dbReference type="InterPro" id="IPR043906">
    <property type="entry name" value="Gfo/Idh/MocA_OxRdtase_bact_C"/>
</dbReference>
<sequence length="501" mass="56318">MKKENLTRRKFIETAAASAATISIVPSHVLGGSGKIAPSDKITVANIGCGTQGLREMGGMLQDERIQLVAVCDPNKYTTNYIDWSPYGIRDDIRRVLGDNSWWEGVQGIPGGRDVAEEYVNAYYAKKAGKKGSKACGSYEDFRELFAREKDIDVVKIMTPDHLHATIAIAAMDRGIHVVTHKPIANRMEEGRLTIEKARETGVITHLLAWSNRPEYEKIKGWINAGEIGTLREIHNWSYRPVWEQWTKRPSGTPPVPAGFNWDLWLGPVPDMPYHPNYTHNVFRGWYDFGGGSIADMGHYSLFPLFETLGIDRSPVSARAFGTTTREAKDNVYHWVENDVAFPHSCMIKLKFPEQKSLPSFDLIWYDGGMKPFATEELEADGKDIPSEGLMFVGDKGKILGGFRGEDPRLIPDSRMAGHESVDSSNVERDTEIWIDRVREKKQTPGSFLRAQTITDTINLAAIALRSNQRIDFDPVAMKITNDAKANALLKREYRKGWELS</sequence>
<dbReference type="InterPro" id="IPR006311">
    <property type="entry name" value="TAT_signal"/>
</dbReference>
<reference evidence="5" key="1">
    <citation type="submission" date="2021-09" db="EMBL/GenBank/DDBJ databases">
        <title>Fulvivirga sp. isolated from coastal sediment.</title>
        <authorList>
            <person name="Yu H."/>
        </authorList>
    </citation>
    <scope>NUCLEOTIDE SEQUENCE</scope>
    <source>
        <strain evidence="5">1062</strain>
    </source>
</reference>
<dbReference type="EMBL" id="JAIXNE010000003">
    <property type="protein sequence ID" value="MCA6076316.1"/>
    <property type="molecule type" value="Genomic_DNA"/>
</dbReference>
<dbReference type="PROSITE" id="PS51318">
    <property type="entry name" value="TAT"/>
    <property type="match status" value="1"/>
</dbReference>
<evidence type="ECO:0000313" key="5">
    <source>
        <dbReference type="EMBL" id="MCA6077444.1"/>
    </source>
</evidence>
<dbReference type="Pfam" id="PF01408">
    <property type="entry name" value="GFO_IDH_MocA"/>
    <property type="match status" value="1"/>
</dbReference>
<evidence type="ECO:0000313" key="3">
    <source>
        <dbReference type="EMBL" id="MCA6075139.1"/>
    </source>
</evidence>
<dbReference type="Pfam" id="PF19051">
    <property type="entry name" value="GFO_IDH_MocA_C2"/>
    <property type="match status" value="2"/>
</dbReference>
<name>A0A9X1HVW4_9BACT</name>
<organism evidence="5 6">
    <name type="scientific">Fulvivirga sedimenti</name>
    <dbReference type="NCBI Taxonomy" id="2879465"/>
    <lineage>
        <taxon>Bacteria</taxon>
        <taxon>Pseudomonadati</taxon>
        <taxon>Bacteroidota</taxon>
        <taxon>Cytophagia</taxon>
        <taxon>Cytophagales</taxon>
        <taxon>Fulvivirgaceae</taxon>
        <taxon>Fulvivirga</taxon>
    </lineage>
</organism>
<protein>
    <submittedName>
        <fullName evidence="5">Gfo/Idh/MocA family oxidoreductase</fullName>
    </submittedName>
</protein>
<dbReference type="InterPro" id="IPR036291">
    <property type="entry name" value="NAD(P)-bd_dom_sf"/>
</dbReference>
<evidence type="ECO:0000313" key="4">
    <source>
        <dbReference type="EMBL" id="MCA6076316.1"/>
    </source>
</evidence>
<dbReference type="AlphaFoldDB" id="A0A9X1HVW4"/>
<dbReference type="InterPro" id="IPR050463">
    <property type="entry name" value="Gfo/Idh/MocA_oxidrdct_glycsds"/>
</dbReference>
<feature type="domain" description="Gfo/Idh/MocA-like oxidoreductase bacterial type C-terminal" evidence="2">
    <location>
        <begin position="242"/>
        <end position="351"/>
    </location>
</feature>
<comment type="caution">
    <text evidence="5">The sequence shown here is derived from an EMBL/GenBank/DDBJ whole genome shotgun (WGS) entry which is preliminary data.</text>
</comment>
<dbReference type="EMBL" id="JAIXNE010000002">
    <property type="protein sequence ID" value="MCA6075139.1"/>
    <property type="molecule type" value="Genomic_DNA"/>
</dbReference>
<feature type="domain" description="Gfo/Idh/MocA-like oxidoreductase N-terminal" evidence="1">
    <location>
        <begin position="138"/>
        <end position="205"/>
    </location>
</feature>
<dbReference type="Gene3D" id="3.30.360.10">
    <property type="entry name" value="Dihydrodipicolinate Reductase, domain 2"/>
    <property type="match status" value="1"/>
</dbReference>
<feature type="domain" description="Gfo/Idh/MocA-like oxidoreductase bacterial type C-terminal" evidence="2">
    <location>
        <begin position="382"/>
        <end position="499"/>
    </location>
</feature>
<dbReference type="GO" id="GO:0016491">
    <property type="term" value="F:oxidoreductase activity"/>
    <property type="evidence" value="ECO:0007669"/>
    <property type="project" value="UniProtKB-KW"/>
</dbReference>
<proteinExistence type="predicted"/>
<dbReference type="GO" id="GO:0000166">
    <property type="term" value="F:nucleotide binding"/>
    <property type="evidence" value="ECO:0007669"/>
    <property type="project" value="InterPro"/>
</dbReference>
<gene>
    <name evidence="3" type="ORF">LDX50_09670</name>
    <name evidence="4" type="ORF">LDX50_15640</name>
    <name evidence="5" type="ORF">LDX50_21360</name>
</gene>
<dbReference type="InterPro" id="IPR000683">
    <property type="entry name" value="Gfo/Idh/MocA-like_OxRdtase_N"/>
</dbReference>
<keyword evidence="6" id="KW-1185">Reference proteome</keyword>
<dbReference type="RefSeq" id="WP_225698244.1">
    <property type="nucleotide sequence ID" value="NZ_JAIXNE010000002.1"/>
</dbReference>
<evidence type="ECO:0000313" key="6">
    <source>
        <dbReference type="Proteomes" id="UP001139409"/>
    </source>
</evidence>
<dbReference type="SUPFAM" id="SSF51735">
    <property type="entry name" value="NAD(P)-binding Rossmann-fold domains"/>
    <property type="match status" value="1"/>
</dbReference>